<evidence type="ECO:0000259" key="4">
    <source>
        <dbReference type="Pfam" id="PF22725"/>
    </source>
</evidence>
<dbReference type="SUPFAM" id="SSF55347">
    <property type="entry name" value="Glyceraldehyde-3-phosphate dehydrogenase-like, C-terminal domain"/>
    <property type="match status" value="1"/>
</dbReference>
<dbReference type="InterPro" id="IPR000683">
    <property type="entry name" value="Gfo/Idh/MocA-like_OxRdtase_N"/>
</dbReference>
<dbReference type="EMBL" id="CP022714">
    <property type="protein sequence ID" value="ASU14396.1"/>
    <property type="molecule type" value="Genomic_DNA"/>
</dbReference>
<dbReference type="GO" id="GO:0000166">
    <property type="term" value="F:nucleotide binding"/>
    <property type="evidence" value="ECO:0007669"/>
    <property type="project" value="InterPro"/>
</dbReference>
<dbReference type="AlphaFoldDB" id="A0A223MAB2"/>
<feature type="domain" description="GFO/IDH/MocA-like oxidoreductase" evidence="4">
    <location>
        <begin position="134"/>
        <end position="257"/>
    </location>
</feature>
<evidence type="ECO:0000259" key="3">
    <source>
        <dbReference type="Pfam" id="PF01408"/>
    </source>
</evidence>
<dbReference type="PANTHER" id="PTHR42840">
    <property type="entry name" value="NAD(P)-BINDING ROSSMANN-FOLD SUPERFAMILY PROTEIN-RELATED"/>
    <property type="match status" value="1"/>
</dbReference>
<dbReference type="Gene3D" id="3.40.50.720">
    <property type="entry name" value="NAD(P)-binding Rossmann-like Domain"/>
    <property type="match status" value="1"/>
</dbReference>
<dbReference type="InterPro" id="IPR055170">
    <property type="entry name" value="GFO_IDH_MocA-like_dom"/>
</dbReference>
<dbReference type="PANTHER" id="PTHR42840:SF3">
    <property type="entry name" value="BINDING ROSSMANN FOLD OXIDOREDUCTASE, PUTATIVE (AFU_ORTHOLOGUE AFUA_2G10240)-RELATED"/>
    <property type="match status" value="1"/>
</dbReference>
<dbReference type="SUPFAM" id="SSF51735">
    <property type="entry name" value="NAD(P)-binding Rossmann-fold domains"/>
    <property type="match status" value="1"/>
</dbReference>
<dbReference type="Pfam" id="PF22725">
    <property type="entry name" value="GFO_IDH_MocA_C3"/>
    <property type="match status" value="1"/>
</dbReference>
<dbReference type="Pfam" id="PF01408">
    <property type="entry name" value="GFO_IDH_MocA"/>
    <property type="match status" value="1"/>
</dbReference>
<sequence length="347" mass="39932">MKKAKIKVGVLGLGRMGLSHAENLLDKIQNAELIALCSLDETAKNYAKLWNIPFWYNSYEKMLENQEIDAVIIVSPTPYHPQNILDALRAKKHVFCEKPLGTNLEEIYNLVKLAKNYQNQVIQIGFMRRYDKDFHYAKQLVDQNQIGKVFYIRTLSQDPEKDIKNMFYFGPTSGGQFIDVGAHDLDLMIWYLNSYPKRVWSLGDAYKYQEFRTWNDGDVVAAMFEFHNGSIGIMTASRIGPQGYQAQAELIGTNGHLNIGLIDAKNNVITLNSAGAVHNYHRNFNSRFKDAYIAELNDFVDKIIEKNYDKTQLDEALVNIIALKKAQESFQDKQIKEINYPDWLEIK</sequence>
<organism evidence="5 6">
    <name type="scientific">Mesomycoplasma hyopneumoniae</name>
    <name type="common">Mycoplasma hyopneumoniae</name>
    <dbReference type="NCBI Taxonomy" id="2099"/>
    <lineage>
        <taxon>Bacteria</taxon>
        <taxon>Bacillati</taxon>
        <taxon>Mycoplasmatota</taxon>
        <taxon>Mycoplasmoidales</taxon>
        <taxon>Metamycoplasmataceae</taxon>
        <taxon>Mesomycoplasma</taxon>
    </lineage>
</organism>
<feature type="domain" description="Gfo/Idh/MocA-like oxidoreductase N-terminal" evidence="3">
    <location>
        <begin position="6"/>
        <end position="121"/>
    </location>
</feature>
<evidence type="ECO:0000256" key="2">
    <source>
        <dbReference type="ARBA" id="ARBA00023002"/>
    </source>
</evidence>
<dbReference type="Gene3D" id="3.30.360.10">
    <property type="entry name" value="Dihydrodipicolinate Reductase, domain 2"/>
    <property type="match status" value="1"/>
</dbReference>
<dbReference type="GO" id="GO:0016491">
    <property type="term" value="F:oxidoreductase activity"/>
    <property type="evidence" value="ECO:0007669"/>
    <property type="project" value="UniProtKB-KW"/>
</dbReference>
<dbReference type="Proteomes" id="UP000215452">
    <property type="component" value="Chromosome"/>
</dbReference>
<dbReference type="EC" id="1.1.1.370" evidence="5"/>
<comment type="similarity">
    <text evidence="1">Belongs to the Gfo/Idh/MocA family.</text>
</comment>
<evidence type="ECO:0000313" key="5">
    <source>
        <dbReference type="EMBL" id="ASU14396.1"/>
    </source>
</evidence>
<dbReference type="InterPro" id="IPR036291">
    <property type="entry name" value="NAD(P)-bd_dom_sf"/>
</dbReference>
<evidence type="ECO:0000313" key="6">
    <source>
        <dbReference type="Proteomes" id="UP000215452"/>
    </source>
</evidence>
<dbReference type="GO" id="GO:0006740">
    <property type="term" value="P:NADPH regeneration"/>
    <property type="evidence" value="ECO:0007669"/>
    <property type="project" value="TreeGrafter"/>
</dbReference>
<name>A0A223MAB2_MESHO</name>
<reference evidence="5 6" key="1">
    <citation type="submission" date="2017-08" db="EMBL/GenBank/DDBJ databases">
        <title>The complete genome sequence of a Mycoplasma hyopneumoniae isolate in Korea.</title>
        <authorList>
            <person name="Han J."/>
            <person name="Lee N."/>
        </authorList>
    </citation>
    <scope>NUCLEOTIDE SEQUENCE [LARGE SCALE GENOMIC DNA]</scope>
    <source>
        <strain evidence="5 6">KM014</strain>
    </source>
</reference>
<protein>
    <submittedName>
        <fullName evidence="5">Scyllo-inositol 2-dehydrogenase (NAD(+))</fullName>
        <ecNumber evidence="5">1.1.1.370</ecNumber>
    </submittedName>
</protein>
<accession>A0A223MAB2</accession>
<proteinExistence type="inferred from homology"/>
<evidence type="ECO:0000256" key="1">
    <source>
        <dbReference type="ARBA" id="ARBA00010928"/>
    </source>
</evidence>
<keyword evidence="2 5" id="KW-0560">Oxidoreductase</keyword>
<dbReference type="GO" id="GO:0005737">
    <property type="term" value="C:cytoplasm"/>
    <property type="evidence" value="ECO:0007669"/>
    <property type="project" value="TreeGrafter"/>
</dbReference>
<gene>
    <name evidence="5" type="primary">iolX</name>
    <name evidence="5" type="ORF">CIB43_00500</name>
</gene>